<dbReference type="Gene3D" id="1.10.10.10">
    <property type="entry name" value="Winged helix-like DNA-binding domain superfamily/Winged helix DNA-binding domain"/>
    <property type="match status" value="1"/>
</dbReference>
<reference evidence="5 6" key="1">
    <citation type="journal article" date="2016" name="Nat. Commun.">
        <title>Thousands of microbial genomes shed light on interconnected biogeochemical processes in an aquifer system.</title>
        <authorList>
            <person name="Anantharaman K."/>
            <person name="Brown C.T."/>
            <person name="Hug L.A."/>
            <person name="Sharon I."/>
            <person name="Castelle C.J."/>
            <person name="Probst A.J."/>
            <person name="Thomas B.C."/>
            <person name="Singh A."/>
            <person name="Wilkins M.J."/>
            <person name="Karaoz U."/>
            <person name="Brodie E.L."/>
            <person name="Williams K.H."/>
            <person name="Hubbard S.S."/>
            <person name="Banfield J.F."/>
        </authorList>
    </citation>
    <scope>NUCLEOTIDE SEQUENCE [LARGE SCALE GENOMIC DNA]</scope>
</reference>
<comment type="caution">
    <text evidence="5">The sequence shown here is derived from an EMBL/GenBank/DDBJ whole genome shotgun (WGS) entry which is preliminary data.</text>
</comment>
<dbReference type="InterPro" id="IPR005650">
    <property type="entry name" value="BlaI_family"/>
</dbReference>
<evidence type="ECO:0000313" key="6">
    <source>
        <dbReference type="Proteomes" id="UP000177141"/>
    </source>
</evidence>
<dbReference type="PIRSF" id="PIRSF019455">
    <property type="entry name" value="CopR_AtkY"/>
    <property type="match status" value="1"/>
</dbReference>
<keyword evidence="4" id="KW-0804">Transcription</keyword>
<dbReference type="InterPro" id="IPR036388">
    <property type="entry name" value="WH-like_DNA-bd_sf"/>
</dbReference>
<keyword evidence="3" id="KW-0238">DNA-binding</keyword>
<evidence type="ECO:0000313" key="5">
    <source>
        <dbReference type="EMBL" id="OGK48325.1"/>
    </source>
</evidence>
<gene>
    <name evidence="5" type="ORF">A3A93_01655</name>
</gene>
<dbReference type="EMBL" id="MGAL01000017">
    <property type="protein sequence ID" value="OGK48325.1"/>
    <property type="molecule type" value="Genomic_DNA"/>
</dbReference>
<accession>A0A1F7IYD3</accession>
<comment type="similarity">
    <text evidence="1">Belongs to the BlaI transcriptional regulatory family.</text>
</comment>
<evidence type="ECO:0000256" key="2">
    <source>
        <dbReference type="ARBA" id="ARBA00023015"/>
    </source>
</evidence>
<organism evidence="5 6">
    <name type="scientific">Candidatus Roizmanbacteria bacterium RIFCSPLOWO2_01_FULL_38_12</name>
    <dbReference type="NCBI Taxonomy" id="1802061"/>
    <lineage>
        <taxon>Bacteria</taxon>
        <taxon>Candidatus Roizmaniibacteriota</taxon>
    </lineage>
</organism>
<evidence type="ECO:0008006" key="7">
    <source>
        <dbReference type="Google" id="ProtNLM"/>
    </source>
</evidence>
<dbReference type="SUPFAM" id="SSF46785">
    <property type="entry name" value="Winged helix' DNA-binding domain"/>
    <property type="match status" value="1"/>
</dbReference>
<evidence type="ECO:0000256" key="4">
    <source>
        <dbReference type="ARBA" id="ARBA00023163"/>
    </source>
</evidence>
<dbReference type="Proteomes" id="UP000177141">
    <property type="component" value="Unassembled WGS sequence"/>
</dbReference>
<dbReference type="InterPro" id="IPR036390">
    <property type="entry name" value="WH_DNA-bd_sf"/>
</dbReference>
<name>A0A1F7IYD3_9BACT</name>
<dbReference type="GO" id="GO:0003677">
    <property type="term" value="F:DNA binding"/>
    <property type="evidence" value="ECO:0007669"/>
    <property type="project" value="UniProtKB-KW"/>
</dbReference>
<dbReference type="GO" id="GO:0045892">
    <property type="term" value="P:negative regulation of DNA-templated transcription"/>
    <property type="evidence" value="ECO:0007669"/>
    <property type="project" value="InterPro"/>
</dbReference>
<dbReference type="STRING" id="1802061.A3A93_01655"/>
<evidence type="ECO:0000256" key="3">
    <source>
        <dbReference type="ARBA" id="ARBA00023125"/>
    </source>
</evidence>
<sequence>MNEIYSLGPLEKKIMDIIWGKKEASVSDVLKILRKGREIAYTTVMTIMYRLVEKGLLKRTKDGKAYRYTPYHSRKQVVHNSVKSVIGSLVNQFGREAVVAFTDELEKIHK</sequence>
<protein>
    <recommendedName>
        <fullName evidence="7">CopY family transcriptional regulator</fullName>
    </recommendedName>
</protein>
<dbReference type="Pfam" id="PF03965">
    <property type="entry name" value="Penicillinase_R"/>
    <property type="match status" value="1"/>
</dbReference>
<proteinExistence type="inferred from homology"/>
<evidence type="ECO:0000256" key="1">
    <source>
        <dbReference type="ARBA" id="ARBA00011046"/>
    </source>
</evidence>
<dbReference type="AlphaFoldDB" id="A0A1F7IYD3"/>
<keyword evidence="2" id="KW-0805">Transcription regulation</keyword>